<evidence type="ECO:0000256" key="2">
    <source>
        <dbReference type="ARBA" id="ARBA00007639"/>
    </source>
</evidence>
<accession>A0A9W5S3F1</accession>
<dbReference type="GO" id="GO:0030313">
    <property type="term" value="C:cell envelope"/>
    <property type="evidence" value="ECO:0007669"/>
    <property type="project" value="UniProtKB-SubCell"/>
</dbReference>
<dbReference type="Proteomes" id="UP000053750">
    <property type="component" value="Unassembled WGS sequence"/>
</dbReference>
<protein>
    <submittedName>
        <fullName evidence="6">Rhizopine-binding protein</fullName>
    </submittedName>
</protein>
<evidence type="ECO:0000313" key="6">
    <source>
        <dbReference type="EMBL" id="EXX91560.1"/>
    </source>
</evidence>
<dbReference type="RefSeq" id="WP_036583667.1">
    <property type="nucleotide sequence ID" value="NZ_KK082193.1"/>
</dbReference>
<evidence type="ECO:0000313" key="7">
    <source>
        <dbReference type="Proteomes" id="UP000053750"/>
    </source>
</evidence>
<dbReference type="PANTHER" id="PTHR46847:SF1">
    <property type="entry name" value="D-ALLOSE-BINDING PERIPLASMIC PROTEIN-RELATED"/>
    <property type="match status" value="1"/>
</dbReference>
<dbReference type="EMBL" id="JFHU01000027">
    <property type="protein sequence ID" value="EXX91560.1"/>
    <property type="molecule type" value="Genomic_DNA"/>
</dbReference>
<evidence type="ECO:0000256" key="4">
    <source>
        <dbReference type="SAM" id="SignalP"/>
    </source>
</evidence>
<feature type="domain" description="Periplasmic binding protein" evidence="5">
    <location>
        <begin position="73"/>
        <end position="331"/>
    </location>
</feature>
<comment type="caution">
    <text evidence="6">The sequence shown here is derived from an EMBL/GenBank/DDBJ whole genome shotgun (WGS) entry which is preliminary data.</text>
</comment>
<evidence type="ECO:0000259" key="5">
    <source>
        <dbReference type="Pfam" id="PF13407"/>
    </source>
</evidence>
<dbReference type="PROSITE" id="PS51257">
    <property type="entry name" value="PROKAR_LIPOPROTEIN"/>
    <property type="match status" value="1"/>
</dbReference>
<proteinExistence type="inferred from homology"/>
<organism evidence="6 7">
    <name type="scientific">Paenibacillus darwinianus</name>
    <dbReference type="NCBI Taxonomy" id="1380763"/>
    <lineage>
        <taxon>Bacteria</taxon>
        <taxon>Bacillati</taxon>
        <taxon>Bacillota</taxon>
        <taxon>Bacilli</taxon>
        <taxon>Bacillales</taxon>
        <taxon>Paenibacillaceae</taxon>
        <taxon>Paenibacillus</taxon>
    </lineage>
</organism>
<dbReference type="InterPro" id="IPR025997">
    <property type="entry name" value="SBP_2_dom"/>
</dbReference>
<evidence type="ECO:0000256" key="1">
    <source>
        <dbReference type="ARBA" id="ARBA00004196"/>
    </source>
</evidence>
<name>A0A9W5S3F1_9BACL</name>
<sequence>MKKSKGWVLVLIVGLVASLLAGCGANNGGTNNGGSNGDAQAANAGSNAGANAEAADANAGANAGGEKKDKIVIGAAMPIFDDKWLSYLYDSIKAVDEADDSIEVVMVDAKNDSGKQLSQMETFVTQKVDAIILIPVETEAVDPMLDAANAANIPVVAVNRMPNESALEKVYAYVGSESLEAGTIQMEKVAELLGGKGNIAIMNGQLGQEAVVKRTQGNKDVVAKNPDIKIVREATANWQRAEGLTLMENWIQSGEKIDAVVSNNDEMAIGAIMALEAAGKLENTIVAGIDGTMDALEYVRKGQLKVTAFQNAMGQGQIGVETAIKAARGEKIDNKMINVPFELVTPENVEEYVKKWQG</sequence>
<feature type="signal peptide" evidence="4">
    <location>
        <begin position="1"/>
        <end position="21"/>
    </location>
</feature>
<reference evidence="6 7" key="1">
    <citation type="submission" date="2014-02" db="EMBL/GenBank/DDBJ databases">
        <title>Genome sequence of Paenibacillus darwinianus reveals adaptive mechanisms for survival in Antarctic soils.</title>
        <authorList>
            <person name="Dsouza M."/>
            <person name="Taylor M.W."/>
            <person name="Turner S.J."/>
            <person name="Aislabie J."/>
        </authorList>
    </citation>
    <scope>NUCLEOTIDE SEQUENCE [LARGE SCALE GENOMIC DNA]</scope>
    <source>
        <strain evidence="6 7">CE1</strain>
    </source>
</reference>
<dbReference type="InterPro" id="IPR028082">
    <property type="entry name" value="Peripla_BP_I"/>
</dbReference>
<dbReference type="PANTHER" id="PTHR46847">
    <property type="entry name" value="D-ALLOSE-BINDING PERIPLASMIC PROTEIN-RELATED"/>
    <property type="match status" value="1"/>
</dbReference>
<dbReference type="GO" id="GO:0030246">
    <property type="term" value="F:carbohydrate binding"/>
    <property type="evidence" value="ECO:0007669"/>
    <property type="project" value="UniProtKB-ARBA"/>
</dbReference>
<keyword evidence="7" id="KW-1185">Reference proteome</keyword>
<dbReference type="Pfam" id="PF13407">
    <property type="entry name" value="Peripla_BP_4"/>
    <property type="match status" value="1"/>
</dbReference>
<dbReference type="SUPFAM" id="SSF53822">
    <property type="entry name" value="Periplasmic binding protein-like I"/>
    <property type="match status" value="1"/>
</dbReference>
<evidence type="ECO:0000256" key="3">
    <source>
        <dbReference type="ARBA" id="ARBA00022729"/>
    </source>
</evidence>
<gene>
    <name evidence="6" type="ORF">BG53_10710</name>
</gene>
<dbReference type="CDD" id="cd06301">
    <property type="entry name" value="PBP1_rhizopine_binding-like"/>
    <property type="match status" value="1"/>
</dbReference>
<dbReference type="OrthoDB" id="9814427at2"/>
<dbReference type="AlphaFoldDB" id="A0A9W5S3F1"/>
<keyword evidence="3 4" id="KW-0732">Signal</keyword>
<feature type="chain" id="PRO_5040945548" evidence="4">
    <location>
        <begin position="22"/>
        <end position="358"/>
    </location>
</feature>
<comment type="similarity">
    <text evidence="2">Belongs to the bacterial solute-binding protein 2 family.</text>
</comment>
<comment type="subcellular location">
    <subcellularLocation>
        <location evidence="1">Cell envelope</location>
    </subcellularLocation>
</comment>
<dbReference type="Gene3D" id="3.40.50.2300">
    <property type="match status" value="2"/>
</dbReference>